<evidence type="ECO:0000259" key="1">
    <source>
        <dbReference type="Pfam" id="PF01323"/>
    </source>
</evidence>
<dbReference type="InterPro" id="IPR036249">
    <property type="entry name" value="Thioredoxin-like_sf"/>
</dbReference>
<evidence type="ECO:0000313" key="2">
    <source>
        <dbReference type="EMBL" id="BBC30342.1"/>
    </source>
</evidence>
<organism evidence="2 3">
    <name type="scientific">Streptomyces graminofaciens</name>
    <dbReference type="NCBI Taxonomy" id="68212"/>
    <lineage>
        <taxon>Bacteria</taxon>
        <taxon>Bacillati</taxon>
        <taxon>Actinomycetota</taxon>
        <taxon>Actinomycetes</taxon>
        <taxon>Kitasatosporales</taxon>
        <taxon>Streptomycetaceae</taxon>
        <taxon>Streptomyces</taxon>
    </lineage>
</organism>
<dbReference type="Proteomes" id="UP001321542">
    <property type="component" value="Chromosome"/>
</dbReference>
<dbReference type="Gene3D" id="3.40.30.10">
    <property type="entry name" value="Glutaredoxin"/>
    <property type="match status" value="1"/>
</dbReference>
<dbReference type="CDD" id="cd03024">
    <property type="entry name" value="DsbA_FrnE"/>
    <property type="match status" value="1"/>
</dbReference>
<accession>A0ABN5VAM9</accession>
<feature type="domain" description="DSBA-like thioredoxin" evidence="1">
    <location>
        <begin position="3"/>
        <end position="184"/>
    </location>
</feature>
<dbReference type="RefSeq" id="WP_286248845.1">
    <property type="nucleotide sequence ID" value="NZ_AP018448.1"/>
</dbReference>
<sequence length="206" mass="22043">MRVEVYFDILCPWCYIGKRRLTTALANRSDAEVVWRSLELDPEGSPVAGPTAAEVIAQYQSSPQRAAARVQHIQALGAAEGLELNLHKARPVNSFDAHRLVHLAASHGLADQSLEALLHGYHTEGLDIAAPDVLVALGASAGLDPDEVRQTLAEDTFARNVRADERSAVERGIRGVPTLVVDGGPPVSAVQDPVVLDGLLESPPRV</sequence>
<reference evidence="2 3" key="2">
    <citation type="journal article" date="2023" name="ChemBioChem">
        <title>Acyltransferase Domain Exchange between Two Independent Type I Polyketide Synthases in the Same Producer Strain of Macrolide Antibiotics.</title>
        <authorList>
            <person name="Kudo F."/>
            <person name="Kishikawa K."/>
            <person name="Tsuboi K."/>
            <person name="Kido T."/>
            <person name="Usui T."/>
            <person name="Hashimoto J."/>
            <person name="Shin-Ya K."/>
            <person name="Miyanaga A."/>
            <person name="Eguchi T."/>
        </authorList>
    </citation>
    <scope>NUCLEOTIDE SEQUENCE [LARGE SCALE GENOMIC DNA]</scope>
    <source>
        <strain evidence="2 3">A-8890</strain>
    </source>
</reference>
<dbReference type="PANTHER" id="PTHR13887:SF41">
    <property type="entry name" value="THIOREDOXIN SUPERFAMILY PROTEIN"/>
    <property type="match status" value="1"/>
</dbReference>
<keyword evidence="3" id="KW-1185">Reference proteome</keyword>
<dbReference type="InterPro" id="IPR001853">
    <property type="entry name" value="DSBA-like_thioredoxin_dom"/>
</dbReference>
<proteinExistence type="predicted"/>
<dbReference type="PANTHER" id="PTHR13887">
    <property type="entry name" value="GLUTATHIONE S-TRANSFERASE KAPPA"/>
    <property type="match status" value="1"/>
</dbReference>
<reference evidence="2 3" key="1">
    <citation type="journal article" date="2010" name="ChemBioChem">
        <title>Cloning and characterization of the biosynthetic gene cluster of 16-membered macrolide antibiotic FD-891: involvement of a dual functional cytochrome P450 monooxygenase catalyzing epoxidation and hydroxylation.</title>
        <authorList>
            <person name="Kudo F."/>
            <person name="Motegi A."/>
            <person name="Mizoue K."/>
            <person name="Eguchi T."/>
        </authorList>
    </citation>
    <scope>NUCLEOTIDE SEQUENCE [LARGE SCALE GENOMIC DNA]</scope>
    <source>
        <strain evidence="2 3">A-8890</strain>
    </source>
</reference>
<gene>
    <name evidence="2" type="ORF">SGFS_016360</name>
</gene>
<dbReference type="Pfam" id="PF01323">
    <property type="entry name" value="DSBA"/>
    <property type="match status" value="1"/>
</dbReference>
<name>A0ABN5VAM9_9ACTN</name>
<evidence type="ECO:0000313" key="3">
    <source>
        <dbReference type="Proteomes" id="UP001321542"/>
    </source>
</evidence>
<dbReference type="SUPFAM" id="SSF52833">
    <property type="entry name" value="Thioredoxin-like"/>
    <property type="match status" value="1"/>
</dbReference>
<protein>
    <recommendedName>
        <fullName evidence="1">DSBA-like thioredoxin domain-containing protein</fullName>
    </recommendedName>
</protein>
<dbReference type="EMBL" id="AP018448">
    <property type="protein sequence ID" value="BBC30342.1"/>
    <property type="molecule type" value="Genomic_DNA"/>
</dbReference>